<protein>
    <submittedName>
        <fullName evidence="1">Uncharacterized protein</fullName>
    </submittedName>
</protein>
<evidence type="ECO:0000313" key="1">
    <source>
        <dbReference type="EMBL" id="MFD0763701.1"/>
    </source>
</evidence>
<proteinExistence type="predicted"/>
<evidence type="ECO:0000313" key="2">
    <source>
        <dbReference type="Proteomes" id="UP001597073"/>
    </source>
</evidence>
<reference evidence="2" key="1">
    <citation type="journal article" date="2019" name="Int. J. Syst. Evol. Microbiol.">
        <title>The Global Catalogue of Microorganisms (GCM) 10K type strain sequencing project: providing services to taxonomists for standard genome sequencing and annotation.</title>
        <authorList>
            <consortium name="The Broad Institute Genomics Platform"/>
            <consortium name="The Broad Institute Genome Sequencing Center for Infectious Disease"/>
            <person name="Wu L."/>
            <person name="Ma J."/>
        </authorList>
    </citation>
    <scope>NUCLEOTIDE SEQUENCE [LARGE SCALE GENOMIC DNA]</scope>
    <source>
        <strain evidence="2">CCUG 60742</strain>
    </source>
</reference>
<keyword evidence="2" id="KW-1185">Reference proteome</keyword>
<dbReference type="RefSeq" id="WP_377138032.1">
    <property type="nucleotide sequence ID" value="NZ_JBHTIA010000003.1"/>
</dbReference>
<comment type="caution">
    <text evidence="1">The sequence shown here is derived from an EMBL/GenBank/DDBJ whole genome shotgun (WGS) entry which is preliminary data.</text>
</comment>
<name>A0ABW2ZC15_9SPHI</name>
<organism evidence="1 2">
    <name type="scientific">Mucilaginibacter lutimaris</name>
    <dbReference type="NCBI Taxonomy" id="931629"/>
    <lineage>
        <taxon>Bacteria</taxon>
        <taxon>Pseudomonadati</taxon>
        <taxon>Bacteroidota</taxon>
        <taxon>Sphingobacteriia</taxon>
        <taxon>Sphingobacteriales</taxon>
        <taxon>Sphingobacteriaceae</taxon>
        <taxon>Mucilaginibacter</taxon>
    </lineage>
</organism>
<dbReference type="EMBL" id="JBHTIA010000003">
    <property type="protein sequence ID" value="MFD0763701.1"/>
    <property type="molecule type" value="Genomic_DNA"/>
</dbReference>
<accession>A0ABW2ZC15</accession>
<sequence>MTTITIQLPEKAQSKLSEMVKELGGEIISITSDKPALKKAKLLKEIKEGIREVKAIRDGKADSYSMSDLLDGK</sequence>
<dbReference type="Proteomes" id="UP001597073">
    <property type="component" value="Unassembled WGS sequence"/>
</dbReference>
<gene>
    <name evidence="1" type="ORF">ACFQZI_02465</name>
</gene>